<dbReference type="PANTHER" id="PTHR43135">
    <property type="entry name" value="ALPHA-D-RIBOSE 1-METHYLPHOSPHONATE 5-TRIPHOSPHATE DIPHOSPHATASE"/>
    <property type="match status" value="1"/>
</dbReference>
<dbReference type="Proteomes" id="UP000298471">
    <property type="component" value="Unassembled WGS sequence"/>
</dbReference>
<comment type="caution">
    <text evidence="2">The sequence shown here is derived from an EMBL/GenBank/DDBJ whole genome shotgun (WGS) entry which is preliminary data.</text>
</comment>
<evidence type="ECO:0000259" key="1">
    <source>
        <dbReference type="Pfam" id="PF01979"/>
    </source>
</evidence>
<dbReference type="RefSeq" id="WP_135392153.1">
    <property type="nucleotide sequence ID" value="NZ_SRMB01000001.1"/>
</dbReference>
<evidence type="ECO:0000313" key="3">
    <source>
        <dbReference type="Proteomes" id="UP000298471"/>
    </source>
</evidence>
<dbReference type="OrthoDB" id="9797498at2"/>
<dbReference type="SUPFAM" id="SSF51338">
    <property type="entry name" value="Composite domain of metallo-dependent hydrolases"/>
    <property type="match status" value="1"/>
</dbReference>
<feature type="domain" description="Amidohydrolase-related" evidence="1">
    <location>
        <begin position="81"/>
        <end position="462"/>
    </location>
</feature>
<dbReference type="Pfam" id="PF01979">
    <property type="entry name" value="Amidohydro_1"/>
    <property type="match status" value="1"/>
</dbReference>
<protein>
    <submittedName>
        <fullName evidence="2">Amidohydrolase</fullName>
    </submittedName>
</protein>
<dbReference type="PANTHER" id="PTHR43135:SF3">
    <property type="entry name" value="ALPHA-D-RIBOSE 1-METHYLPHOSPHONATE 5-TRIPHOSPHATE DIPHOSPHATASE"/>
    <property type="match status" value="1"/>
</dbReference>
<dbReference type="Gene3D" id="3.30.110.90">
    <property type="entry name" value="Amidohydrolase"/>
    <property type="match status" value="1"/>
</dbReference>
<dbReference type="InterPro" id="IPR051781">
    <property type="entry name" value="Metallo-dep_Hydrolase"/>
</dbReference>
<dbReference type="InterPro" id="IPR032466">
    <property type="entry name" value="Metal_Hydrolase"/>
</dbReference>
<keyword evidence="3" id="KW-1185">Reference proteome</keyword>
<proteinExistence type="predicted"/>
<dbReference type="AlphaFoldDB" id="A0A4Z0QIP6"/>
<keyword evidence="2" id="KW-0378">Hydrolase</keyword>
<evidence type="ECO:0000313" key="2">
    <source>
        <dbReference type="EMBL" id="TGE28562.1"/>
    </source>
</evidence>
<accession>A0A4Z0QIP6</accession>
<dbReference type="Gene3D" id="3.40.50.10910">
    <property type="entry name" value="Amidohydrolase"/>
    <property type="match status" value="1"/>
</dbReference>
<reference evidence="2 3" key="1">
    <citation type="submission" date="2019-04" db="EMBL/GenBank/DDBJ databases">
        <authorList>
            <person name="Feng G."/>
            <person name="Zhang J."/>
            <person name="Zhu H."/>
        </authorList>
    </citation>
    <scope>NUCLEOTIDE SEQUENCE [LARGE SCALE GENOMIC DNA]</scope>
    <source>
        <strain evidence="2 3">9PBR-1</strain>
    </source>
</reference>
<dbReference type="EMBL" id="SRMB01000001">
    <property type="protein sequence ID" value="TGE28562.1"/>
    <property type="molecule type" value="Genomic_DNA"/>
</dbReference>
<dbReference type="Gene3D" id="3.20.20.140">
    <property type="entry name" value="Metal-dependent hydrolases"/>
    <property type="match status" value="1"/>
</dbReference>
<dbReference type="InterPro" id="IPR011059">
    <property type="entry name" value="Metal-dep_hydrolase_composite"/>
</dbReference>
<dbReference type="SUPFAM" id="SSF51556">
    <property type="entry name" value="Metallo-dependent hydrolases"/>
    <property type="match status" value="1"/>
</dbReference>
<gene>
    <name evidence="2" type="ORF">E5K02_03605</name>
</gene>
<organism evidence="2 3">
    <name type="scientific">Hymenobacter metallicola</name>
    <dbReference type="NCBI Taxonomy" id="2563114"/>
    <lineage>
        <taxon>Bacteria</taxon>
        <taxon>Pseudomonadati</taxon>
        <taxon>Bacteroidota</taxon>
        <taxon>Cytophagia</taxon>
        <taxon>Cytophagales</taxon>
        <taxon>Hymenobacteraceae</taxon>
        <taxon>Hymenobacter</taxon>
    </lineage>
</organism>
<dbReference type="GO" id="GO:0016810">
    <property type="term" value="F:hydrolase activity, acting on carbon-nitrogen (but not peptide) bonds"/>
    <property type="evidence" value="ECO:0007669"/>
    <property type="project" value="InterPro"/>
</dbReference>
<dbReference type="InterPro" id="IPR006680">
    <property type="entry name" value="Amidohydro-rel"/>
</dbReference>
<dbReference type="Gene3D" id="2.30.40.10">
    <property type="entry name" value="Urease, subunit C, domain 1"/>
    <property type="match status" value="2"/>
</dbReference>
<dbReference type="PROSITE" id="PS51257">
    <property type="entry name" value="PROKAR_LIPOPROTEIN"/>
    <property type="match status" value="1"/>
</dbReference>
<name>A0A4Z0QIP6_9BACT</name>
<sequence>MNLRFTILASALGTLLAGCAGRPAGKSYELVITHANVVEVETGTLRPDQTIGIREGRIVHLGKTGATSVPAQRTLDAQGRYLIPGLWDMHVHFRGGEALTTANRNLLPLYLAHGVTTVRDAGGDLTPAIFRWRQQLAAGELAGPRIFTSGPKLDGPKPTWAGSLEIETPAQIDRALDSLQKLQVDYVKLYESTISRDAFLGAIAAAQKRGMTTTGHMPYSVTLREAAERGLDATEHLYYVLKACSNREDSITAAVQASLKTSQPLGLFAVLPAVYRTYDPAVAAQTYRLLVARRTAVVPTLYIQKLLTELPATDHARDSMLAYIAPDIQATYARRLASARQQSAATRAFNQQLSARFRSLVQPLQAAGVTLLAGSDSGPFNSYVYPGASLLGELELLVEAGLTPAQALQAATINGARFLKADQRSGTIAVGKEADLVLLHQNPLADIRNLRQIHTVISRGRVYSAAELRRLVQAVRQP</sequence>